<accession>A0A166NMI4</accession>
<name>A0A166NMI4_9EURO</name>
<gene>
    <name evidence="1" type="ORF">AAP_03651</name>
</gene>
<evidence type="ECO:0000313" key="2">
    <source>
        <dbReference type="Proteomes" id="UP000242877"/>
    </source>
</evidence>
<evidence type="ECO:0000313" key="1">
    <source>
        <dbReference type="EMBL" id="KZZ91010.1"/>
    </source>
</evidence>
<organism evidence="1 2">
    <name type="scientific">Ascosphaera apis ARSEF 7405</name>
    <dbReference type="NCBI Taxonomy" id="392613"/>
    <lineage>
        <taxon>Eukaryota</taxon>
        <taxon>Fungi</taxon>
        <taxon>Dikarya</taxon>
        <taxon>Ascomycota</taxon>
        <taxon>Pezizomycotina</taxon>
        <taxon>Eurotiomycetes</taxon>
        <taxon>Eurotiomycetidae</taxon>
        <taxon>Onygenales</taxon>
        <taxon>Ascosphaeraceae</taxon>
        <taxon>Ascosphaera</taxon>
    </lineage>
</organism>
<comment type="caution">
    <text evidence="1">The sequence shown here is derived from an EMBL/GenBank/DDBJ whole genome shotgun (WGS) entry which is preliminary data.</text>
</comment>
<reference evidence="1 2" key="1">
    <citation type="journal article" date="2016" name="Genome Biol. Evol.">
        <title>Divergent and convergent evolution of fungal pathogenicity.</title>
        <authorList>
            <person name="Shang Y."/>
            <person name="Xiao G."/>
            <person name="Zheng P."/>
            <person name="Cen K."/>
            <person name="Zhan S."/>
            <person name="Wang C."/>
        </authorList>
    </citation>
    <scope>NUCLEOTIDE SEQUENCE [LARGE SCALE GENOMIC DNA]</scope>
    <source>
        <strain evidence="1 2">ARSEF 7405</strain>
    </source>
</reference>
<protein>
    <submittedName>
        <fullName evidence="1">Uncharacterized protein</fullName>
    </submittedName>
</protein>
<dbReference type="Proteomes" id="UP000242877">
    <property type="component" value="Unassembled WGS sequence"/>
</dbReference>
<keyword evidence="2" id="KW-1185">Reference proteome</keyword>
<sequence>MKNACTLFSEPSASFIRCSSRPADFTFDDVRWEERRSRYDNACLADDCASPCTRISSTARGAVNQDMRMQQSSRGPAIQSDAQMGNITPMSSLAAQFRDSVVLGSERADEILDTDDVQMDGAG</sequence>
<dbReference type="AlphaFoldDB" id="A0A166NMI4"/>
<dbReference type="VEuPathDB" id="FungiDB:AAP_03651"/>
<proteinExistence type="predicted"/>
<dbReference type="EMBL" id="AZGZ01000015">
    <property type="protein sequence ID" value="KZZ91010.1"/>
    <property type="molecule type" value="Genomic_DNA"/>
</dbReference>